<keyword evidence="3" id="KW-0677">Repeat</keyword>
<keyword evidence="4" id="KW-1015">Disulfide bond</keyword>
<keyword evidence="2 7" id="KW-0732">Signal</keyword>
<gene>
    <name evidence="9" type="primary">PE1</name>
</gene>
<dbReference type="AlphaFoldDB" id="V5I9L7"/>
<dbReference type="Pfam" id="PF01607">
    <property type="entry name" value="CBM_14"/>
    <property type="match status" value="2"/>
</dbReference>
<organism evidence="9">
    <name type="scientific">Anoplophora glabripennis</name>
    <name type="common">Asian longhorn beetle</name>
    <name type="synonym">Anoplophora nobilis</name>
    <dbReference type="NCBI Taxonomy" id="217634"/>
    <lineage>
        <taxon>Eukaryota</taxon>
        <taxon>Metazoa</taxon>
        <taxon>Ecdysozoa</taxon>
        <taxon>Arthropoda</taxon>
        <taxon>Hexapoda</taxon>
        <taxon>Insecta</taxon>
        <taxon>Pterygota</taxon>
        <taxon>Neoptera</taxon>
        <taxon>Endopterygota</taxon>
        <taxon>Coleoptera</taxon>
        <taxon>Polyphaga</taxon>
        <taxon>Cucujiformia</taxon>
        <taxon>Chrysomeloidea</taxon>
        <taxon>Cerambycidae</taxon>
        <taxon>Lamiinae</taxon>
        <taxon>Lamiini</taxon>
        <taxon>Anoplophora</taxon>
    </lineage>
</organism>
<reference evidence="9" key="1">
    <citation type="submission" date="2013-07" db="EMBL/GenBank/DDBJ databases">
        <title>Midgut Transcriptome Profiling of Anoplphora glabripennis, a Lignocellulose Degrading, Wood-Boring Cerambycid.</title>
        <authorList>
            <person name="Scully E.D."/>
            <person name="Hoover K."/>
            <person name="Carlson J.E."/>
            <person name="Tien M."/>
            <person name="Geib S.M."/>
        </authorList>
    </citation>
    <scope>NUCLEOTIDE SEQUENCE</scope>
</reference>
<keyword evidence="1" id="KW-0147">Chitin-binding</keyword>
<dbReference type="EMBL" id="GALX01002715">
    <property type="protein sequence ID" value="JAB65751.1"/>
    <property type="molecule type" value="Transcribed_RNA"/>
</dbReference>
<feature type="chain" id="PRO_5004736669" evidence="7">
    <location>
        <begin position="19"/>
        <end position="208"/>
    </location>
</feature>
<feature type="signal peptide" evidence="7">
    <location>
        <begin position="1"/>
        <end position="18"/>
    </location>
</feature>
<feature type="region of interest" description="Disordered" evidence="6">
    <location>
        <begin position="94"/>
        <end position="139"/>
    </location>
</feature>
<dbReference type="PROSITE" id="PS50940">
    <property type="entry name" value="CHIT_BIND_II"/>
    <property type="match status" value="2"/>
</dbReference>
<evidence type="ECO:0000256" key="4">
    <source>
        <dbReference type="ARBA" id="ARBA00023157"/>
    </source>
</evidence>
<keyword evidence="5" id="KW-0325">Glycoprotein</keyword>
<dbReference type="InterPro" id="IPR051940">
    <property type="entry name" value="Chitin_bind-dev_reg"/>
</dbReference>
<dbReference type="SMART" id="SM00494">
    <property type="entry name" value="ChtBD2"/>
    <property type="match status" value="2"/>
</dbReference>
<dbReference type="SMR" id="V5I9L7"/>
<feature type="domain" description="Chitin-binding type-2" evidence="8">
    <location>
        <begin position="148"/>
        <end position="205"/>
    </location>
</feature>
<dbReference type="OrthoDB" id="9987187at2759"/>
<dbReference type="Gene3D" id="2.170.140.10">
    <property type="entry name" value="Chitin binding domain"/>
    <property type="match status" value="2"/>
</dbReference>
<dbReference type="GO" id="GO:0005576">
    <property type="term" value="C:extracellular region"/>
    <property type="evidence" value="ECO:0007669"/>
    <property type="project" value="InterPro"/>
</dbReference>
<dbReference type="GO" id="GO:0008061">
    <property type="term" value="F:chitin binding"/>
    <property type="evidence" value="ECO:0007669"/>
    <property type="project" value="UniProtKB-KW"/>
</dbReference>
<protein>
    <submittedName>
        <fullName evidence="9">Peritrophin</fullName>
    </submittedName>
</protein>
<dbReference type="PANTHER" id="PTHR23301:SF0">
    <property type="entry name" value="CHITIN-BINDING TYPE-2 DOMAIN-CONTAINING PROTEIN-RELATED"/>
    <property type="match status" value="1"/>
</dbReference>
<dbReference type="SUPFAM" id="SSF57625">
    <property type="entry name" value="Invertebrate chitin-binding proteins"/>
    <property type="match status" value="2"/>
</dbReference>
<evidence type="ECO:0000256" key="7">
    <source>
        <dbReference type="SAM" id="SignalP"/>
    </source>
</evidence>
<evidence type="ECO:0000256" key="2">
    <source>
        <dbReference type="ARBA" id="ARBA00022729"/>
    </source>
</evidence>
<proteinExistence type="predicted"/>
<sequence>MESFVYVIFALCLTTCLANPTATTSDSPFTTWAPDPFCPYPSDEIFFYSDPDDCSKYIECYEGVKYVRNCARGLLWDEENLACDYPRNVDCKSRPNPTPDGPVSTEPVTTEAPASETSATTEAPEVSTTPAPLPTSTEEPVVTTFSPAHICDNQADGSYLADPTDCKRFYECVSGEAVPGTCPTGTEWNEKILNCDRPQNVDCPSTRF</sequence>
<evidence type="ECO:0000256" key="1">
    <source>
        <dbReference type="ARBA" id="ARBA00022669"/>
    </source>
</evidence>
<evidence type="ECO:0000256" key="3">
    <source>
        <dbReference type="ARBA" id="ARBA00022737"/>
    </source>
</evidence>
<dbReference type="InterPro" id="IPR002557">
    <property type="entry name" value="Chitin-bd_dom"/>
</dbReference>
<evidence type="ECO:0000256" key="5">
    <source>
        <dbReference type="ARBA" id="ARBA00023180"/>
    </source>
</evidence>
<dbReference type="PANTHER" id="PTHR23301">
    <property type="entry name" value="CHITIN BINDING PERITROPHIN-A"/>
    <property type="match status" value="1"/>
</dbReference>
<feature type="domain" description="Chitin-binding type-2" evidence="8">
    <location>
        <begin position="35"/>
        <end position="93"/>
    </location>
</feature>
<evidence type="ECO:0000256" key="6">
    <source>
        <dbReference type="SAM" id="MobiDB-lite"/>
    </source>
</evidence>
<dbReference type="GeneID" id="108905550"/>
<accession>V5I9L7</accession>
<evidence type="ECO:0000259" key="8">
    <source>
        <dbReference type="PROSITE" id="PS50940"/>
    </source>
</evidence>
<dbReference type="InterPro" id="IPR036508">
    <property type="entry name" value="Chitin-bd_dom_sf"/>
</dbReference>
<evidence type="ECO:0000313" key="9">
    <source>
        <dbReference type="EMBL" id="JAB65751.1"/>
    </source>
</evidence>
<name>V5I9L7_ANOGL</name>
<feature type="compositionally biased region" description="Low complexity" evidence="6">
    <location>
        <begin position="108"/>
        <end position="130"/>
    </location>
</feature>
<dbReference type="KEGG" id="agb:108905550"/>